<evidence type="ECO:0000313" key="1">
    <source>
        <dbReference type="EMBL" id="EDV59531.1"/>
    </source>
</evidence>
<dbReference type="HOGENOM" id="CLU_1139031_0_0_1"/>
<dbReference type="Pfam" id="PF07248">
    <property type="entry name" value="DUF1431"/>
    <property type="match status" value="1"/>
</dbReference>
<organism evidence="1 3">
    <name type="scientific">Drosophila erecta</name>
    <name type="common">Fruit fly</name>
    <dbReference type="NCBI Taxonomy" id="7220"/>
    <lineage>
        <taxon>Eukaryota</taxon>
        <taxon>Metazoa</taxon>
        <taxon>Ecdysozoa</taxon>
        <taxon>Arthropoda</taxon>
        <taxon>Hexapoda</taxon>
        <taxon>Insecta</taxon>
        <taxon>Pterygota</taxon>
        <taxon>Neoptera</taxon>
        <taxon>Endopterygota</taxon>
        <taxon>Diptera</taxon>
        <taxon>Brachycera</taxon>
        <taxon>Muscomorpha</taxon>
        <taxon>Ephydroidea</taxon>
        <taxon>Drosophilidae</taxon>
        <taxon>Drosophila</taxon>
        <taxon>Sophophora</taxon>
    </lineage>
</organism>
<proteinExistence type="predicted"/>
<accession>B3N8Q4</accession>
<dbReference type="OrthoDB" id="7725418at2759"/>
<dbReference type="EMBL" id="CH954177">
    <property type="protein sequence ID" value="KQS70877.1"/>
    <property type="molecule type" value="Genomic_DNA"/>
</dbReference>
<reference evidence="1" key="3">
    <citation type="submission" date="2015-11" db="EMBL/GenBank/DDBJ databases">
        <authorList>
            <consortium name="FlyBase"/>
        </authorList>
    </citation>
    <scope>NUCLEOTIDE SEQUENCE</scope>
    <source>
        <strain evidence="1">TSC#14021-0224.01</strain>
    </source>
</reference>
<dbReference type="OMA" id="QFHHLVK"/>
<dbReference type="SMART" id="SM00689">
    <property type="entry name" value="DM6"/>
    <property type="match status" value="1"/>
</dbReference>
<evidence type="ECO:0000313" key="2">
    <source>
        <dbReference type="EMBL" id="KQS70877.1"/>
    </source>
</evidence>
<gene>
    <name evidence="1" type="primary">Dere\GG23352</name>
    <name evidence="1" type="ORF">Dere_GG23352</name>
</gene>
<dbReference type="AlphaFoldDB" id="B3N8Q4"/>
<keyword evidence="3" id="KW-1185">Reference proteome</keyword>
<dbReference type="PANTHER" id="PTHR20977">
    <property type="entry name" value="AT13385P-RELATED"/>
    <property type="match status" value="1"/>
</dbReference>
<evidence type="ECO:0000313" key="3">
    <source>
        <dbReference type="Proteomes" id="UP000008711"/>
    </source>
</evidence>
<reference evidence="1 3" key="2">
    <citation type="journal article" date="2008" name="Bioinformatics">
        <title>Assembly reconciliation.</title>
        <authorList>
            <person name="Zimin A.V."/>
            <person name="Smith D.R."/>
            <person name="Sutton G."/>
            <person name="Yorke J.A."/>
        </authorList>
    </citation>
    <scope>NUCLEOTIDE SEQUENCE [LARGE SCALE GENOMIC DNA]</scope>
    <source>
        <strain evidence="1 3">TSC#14021-0224.01</strain>
    </source>
</reference>
<dbReference type="EMBL" id="CH954177">
    <property type="protein sequence ID" value="EDV59531.1"/>
    <property type="molecule type" value="Genomic_DNA"/>
</dbReference>
<reference evidence="1 3" key="1">
    <citation type="journal article" date="2007" name="Nature">
        <title>Evolution of genes and genomes on the Drosophila phylogeny.</title>
        <authorList>
            <consortium name="Drosophila 12 Genomes Consortium"/>
            <person name="Clark A.G."/>
            <person name="Eisen M.B."/>
            <person name="Smith D.R."/>
            <person name="Bergman C.M."/>
            <person name="Oliver B."/>
            <person name="Markow T.A."/>
            <person name="Kaufman T.C."/>
            <person name="Kellis M."/>
            <person name="Gelbart W."/>
            <person name="Iyer V.N."/>
            <person name="Pollard D.A."/>
            <person name="Sackton T.B."/>
            <person name="Larracuente A.M."/>
            <person name="Singh N.D."/>
            <person name="Abad J.P."/>
            <person name="Abt D.N."/>
            <person name="Adryan B."/>
            <person name="Aguade M."/>
            <person name="Akashi H."/>
            <person name="Anderson W.W."/>
            <person name="Aquadro C.F."/>
            <person name="Ardell D.H."/>
            <person name="Arguello R."/>
            <person name="Artieri C.G."/>
            <person name="Barbash D.A."/>
            <person name="Barker D."/>
            <person name="Barsanti P."/>
            <person name="Batterham P."/>
            <person name="Batzoglou S."/>
            <person name="Begun D."/>
            <person name="Bhutkar A."/>
            <person name="Blanco E."/>
            <person name="Bosak S.A."/>
            <person name="Bradley R.K."/>
            <person name="Brand A.D."/>
            <person name="Brent M.R."/>
            <person name="Brooks A.N."/>
            <person name="Brown R.H."/>
            <person name="Butlin R.K."/>
            <person name="Caggese C."/>
            <person name="Calvi B.R."/>
            <person name="Bernardo de Carvalho A."/>
            <person name="Caspi A."/>
            <person name="Castrezana S."/>
            <person name="Celniker S.E."/>
            <person name="Chang J.L."/>
            <person name="Chapple C."/>
            <person name="Chatterji S."/>
            <person name="Chinwalla A."/>
            <person name="Civetta A."/>
            <person name="Clifton S.W."/>
            <person name="Comeron J.M."/>
            <person name="Costello J.C."/>
            <person name="Coyne J.A."/>
            <person name="Daub J."/>
            <person name="David R.G."/>
            <person name="Delcher A.L."/>
            <person name="Delehaunty K."/>
            <person name="Do C.B."/>
            <person name="Ebling H."/>
            <person name="Edwards K."/>
            <person name="Eickbush T."/>
            <person name="Evans J.D."/>
            <person name="Filipski A."/>
            <person name="Findeiss S."/>
            <person name="Freyhult E."/>
            <person name="Fulton L."/>
            <person name="Fulton R."/>
            <person name="Garcia A.C."/>
            <person name="Gardiner A."/>
            <person name="Garfield D.A."/>
            <person name="Garvin B.E."/>
            <person name="Gibson G."/>
            <person name="Gilbert D."/>
            <person name="Gnerre S."/>
            <person name="Godfrey J."/>
            <person name="Good R."/>
            <person name="Gotea V."/>
            <person name="Gravely B."/>
            <person name="Greenberg A.J."/>
            <person name="Griffiths-Jones S."/>
            <person name="Gross S."/>
            <person name="Guigo R."/>
            <person name="Gustafson E.A."/>
            <person name="Haerty W."/>
            <person name="Hahn M.W."/>
            <person name="Halligan D.L."/>
            <person name="Halpern A.L."/>
            <person name="Halter G.M."/>
            <person name="Han M.V."/>
            <person name="Heger A."/>
            <person name="Hillier L."/>
            <person name="Hinrichs A.S."/>
            <person name="Holmes I."/>
            <person name="Hoskins R.A."/>
            <person name="Hubisz M.J."/>
            <person name="Hultmark D."/>
            <person name="Huntley M.A."/>
            <person name="Jaffe D.B."/>
            <person name="Jagadeeshan S."/>
            <person name="Jeck W.R."/>
            <person name="Johnson J."/>
            <person name="Jones C.D."/>
            <person name="Jordan W.C."/>
            <person name="Karpen G.H."/>
            <person name="Kataoka E."/>
            <person name="Keightley P.D."/>
            <person name="Kheradpour P."/>
            <person name="Kirkness E.F."/>
            <person name="Koerich L.B."/>
            <person name="Kristiansen K."/>
            <person name="Kudrna D."/>
            <person name="Kulathinal R.J."/>
            <person name="Kumar S."/>
            <person name="Kwok R."/>
            <person name="Lander E."/>
            <person name="Langley C.H."/>
            <person name="Lapoint R."/>
            <person name="Lazzaro B.P."/>
            <person name="Lee S.J."/>
            <person name="Levesque L."/>
            <person name="Li R."/>
            <person name="Lin C.F."/>
            <person name="Lin M.F."/>
            <person name="Lindblad-Toh K."/>
            <person name="Llopart A."/>
            <person name="Long M."/>
            <person name="Low L."/>
            <person name="Lozovsky E."/>
            <person name="Lu J."/>
            <person name="Luo M."/>
            <person name="Machado C.A."/>
            <person name="Makalowski W."/>
            <person name="Marzo M."/>
            <person name="Matsuda M."/>
            <person name="Matzkin L."/>
            <person name="McAllister B."/>
            <person name="McBride C.S."/>
            <person name="McKernan B."/>
            <person name="McKernan K."/>
            <person name="Mendez-Lago M."/>
            <person name="Minx P."/>
            <person name="Mollenhauer M.U."/>
            <person name="Montooth K."/>
            <person name="Mount S.M."/>
            <person name="Mu X."/>
            <person name="Myers E."/>
            <person name="Negre B."/>
            <person name="Newfeld S."/>
            <person name="Nielsen R."/>
            <person name="Noor M.A."/>
            <person name="O'Grady P."/>
            <person name="Pachter L."/>
            <person name="Papaceit M."/>
            <person name="Parisi M.J."/>
            <person name="Parisi M."/>
            <person name="Parts L."/>
            <person name="Pedersen J.S."/>
            <person name="Pesole G."/>
            <person name="Phillippy A.M."/>
            <person name="Ponting C.P."/>
            <person name="Pop M."/>
            <person name="Porcelli D."/>
            <person name="Powell J.R."/>
            <person name="Prohaska S."/>
            <person name="Pruitt K."/>
            <person name="Puig M."/>
            <person name="Quesneville H."/>
            <person name="Ram K.R."/>
            <person name="Rand D."/>
            <person name="Rasmussen M.D."/>
            <person name="Reed L.K."/>
            <person name="Reenan R."/>
            <person name="Reily A."/>
            <person name="Remington K.A."/>
            <person name="Rieger T.T."/>
            <person name="Ritchie M.G."/>
            <person name="Robin C."/>
            <person name="Rogers Y.H."/>
            <person name="Rohde C."/>
            <person name="Rozas J."/>
            <person name="Rubenfield M.J."/>
            <person name="Ruiz A."/>
            <person name="Russo S."/>
            <person name="Salzberg S.L."/>
            <person name="Sanchez-Gracia A."/>
            <person name="Saranga D.J."/>
            <person name="Sato H."/>
            <person name="Schaeffer S.W."/>
            <person name="Schatz M.C."/>
            <person name="Schlenke T."/>
            <person name="Schwartz R."/>
            <person name="Segarra C."/>
            <person name="Singh R.S."/>
            <person name="Sirot L."/>
            <person name="Sirota M."/>
            <person name="Sisneros N.B."/>
            <person name="Smith C.D."/>
            <person name="Smith T.F."/>
            <person name="Spieth J."/>
            <person name="Stage D.E."/>
            <person name="Stark A."/>
            <person name="Stephan W."/>
            <person name="Strausberg R.L."/>
            <person name="Strempel S."/>
            <person name="Sturgill D."/>
            <person name="Sutton G."/>
            <person name="Sutton G.G."/>
            <person name="Tao W."/>
            <person name="Teichmann S."/>
            <person name="Tobari Y.N."/>
            <person name="Tomimura Y."/>
            <person name="Tsolas J.M."/>
            <person name="Valente V.L."/>
            <person name="Venter E."/>
            <person name="Venter J.C."/>
            <person name="Vicario S."/>
            <person name="Vieira F.G."/>
            <person name="Vilella A.J."/>
            <person name="Villasante A."/>
            <person name="Walenz B."/>
            <person name="Wang J."/>
            <person name="Wasserman M."/>
            <person name="Watts T."/>
            <person name="Wilson D."/>
            <person name="Wilson R.K."/>
            <person name="Wing R.A."/>
            <person name="Wolfner M.F."/>
            <person name="Wong A."/>
            <person name="Wong G.K."/>
            <person name="Wu C.I."/>
            <person name="Wu G."/>
            <person name="Yamamoto D."/>
            <person name="Yang H.P."/>
            <person name="Yang S.P."/>
            <person name="Yorke J.A."/>
            <person name="Yoshida K."/>
            <person name="Zdobnov E."/>
            <person name="Zhang P."/>
            <person name="Zhang Y."/>
            <person name="Zimin A.V."/>
            <person name="Baldwin J."/>
            <person name="Abdouelleil A."/>
            <person name="Abdulkadir J."/>
            <person name="Abebe A."/>
            <person name="Abera B."/>
            <person name="Abreu J."/>
            <person name="Acer S.C."/>
            <person name="Aftuck L."/>
            <person name="Alexander A."/>
            <person name="An P."/>
            <person name="Anderson E."/>
            <person name="Anderson S."/>
            <person name="Arachi H."/>
            <person name="Azer M."/>
            <person name="Bachantsang P."/>
            <person name="Barry A."/>
            <person name="Bayul T."/>
            <person name="Berlin A."/>
            <person name="Bessette D."/>
            <person name="Bloom T."/>
            <person name="Blye J."/>
            <person name="Boguslavskiy L."/>
            <person name="Bonnet C."/>
            <person name="Boukhgalter B."/>
            <person name="Bourzgui I."/>
            <person name="Brown A."/>
            <person name="Cahill P."/>
            <person name="Channer S."/>
            <person name="Cheshatsang Y."/>
            <person name="Chuda L."/>
            <person name="Citroen M."/>
            <person name="Collymore A."/>
            <person name="Cooke P."/>
            <person name="Costello M."/>
            <person name="D'Aco K."/>
            <person name="Daza R."/>
            <person name="De Haan G."/>
            <person name="DeGray S."/>
            <person name="DeMaso C."/>
            <person name="Dhargay N."/>
            <person name="Dooley K."/>
            <person name="Dooley E."/>
            <person name="Doricent M."/>
            <person name="Dorje P."/>
            <person name="Dorjee K."/>
            <person name="Dupes A."/>
            <person name="Elong R."/>
            <person name="Falk J."/>
            <person name="Farina A."/>
            <person name="Faro S."/>
            <person name="Ferguson D."/>
            <person name="Fisher S."/>
            <person name="Foley C.D."/>
            <person name="Franke A."/>
            <person name="Friedrich D."/>
            <person name="Gadbois L."/>
            <person name="Gearin G."/>
            <person name="Gearin C.R."/>
            <person name="Giannoukos G."/>
            <person name="Goode T."/>
            <person name="Graham J."/>
            <person name="Grandbois E."/>
            <person name="Grewal S."/>
            <person name="Gyaltsen K."/>
            <person name="Hafez N."/>
            <person name="Hagos B."/>
            <person name="Hall J."/>
            <person name="Henson C."/>
            <person name="Hollinger A."/>
            <person name="Honan T."/>
            <person name="Huard M.D."/>
            <person name="Hughes L."/>
            <person name="Hurhula B."/>
            <person name="Husby M.E."/>
            <person name="Kamat A."/>
            <person name="Kanga B."/>
            <person name="Kashin S."/>
            <person name="Khazanovich D."/>
            <person name="Kisner P."/>
            <person name="Lance K."/>
            <person name="Lara M."/>
            <person name="Lee W."/>
            <person name="Lennon N."/>
            <person name="Letendre F."/>
            <person name="LeVine R."/>
            <person name="Lipovsky A."/>
            <person name="Liu X."/>
            <person name="Liu J."/>
            <person name="Liu S."/>
            <person name="Lokyitsang T."/>
            <person name="Lokyitsang Y."/>
            <person name="Lubonja R."/>
            <person name="Lui A."/>
            <person name="MacDonald P."/>
            <person name="Magnisalis V."/>
            <person name="Maru K."/>
            <person name="Matthews C."/>
            <person name="McCusker W."/>
            <person name="McDonough S."/>
            <person name="Mehta T."/>
            <person name="Meldrim J."/>
            <person name="Meneus L."/>
            <person name="Mihai O."/>
            <person name="Mihalev A."/>
            <person name="Mihova T."/>
            <person name="Mittelman R."/>
            <person name="Mlenga V."/>
            <person name="Montmayeur A."/>
            <person name="Mulrain L."/>
            <person name="Navidi A."/>
            <person name="Naylor J."/>
            <person name="Negash T."/>
            <person name="Nguyen T."/>
            <person name="Nguyen N."/>
            <person name="Nicol R."/>
            <person name="Norbu C."/>
            <person name="Norbu N."/>
            <person name="Novod N."/>
            <person name="O'Neill B."/>
            <person name="Osman S."/>
            <person name="Markiewicz E."/>
            <person name="Oyono O.L."/>
            <person name="Patti C."/>
            <person name="Phunkhang P."/>
            <person name="Pierre F."/>
            <person name="Priest M."/>
            <person name="Raghuraman S."/>
            <person name="Rege F."/>
            <person name="Reyes R."/>
            <person name="Rise C."/>
            <person name="Rogov P."/>
            <person name="Ross K."/>
            <person name="Ryan E."/>
            <person name="Settipalli S."/>
            <person name="Shea T."/>
            <person name="Sherpa N."/>
            <person name="Shi L."/>
            <person name="Shih D."/>
            <person name="Sparrow T."/>
            <person name="Spaulding J."/>
            <person name="Stalker J."/>
            <person name="Stange-Thomann N."/>
            <person name="Stavropoulos S."/>
            <person name="Stone C."/>
            <person name="Strader C."/>
            <person name="Tesfaye S."/>
            <person name="Thomson T."/>
            <person name="Thoulutsang Y."/>
            <person name="Thoulutsang D."/>
            <person name="Topham K."/>
            <person name="Topping I."/>
            <person name="Tsamla T."/>
            <person name="Vassiliev H."/>
            <person name="Vo A."/>
            <person name="Wangchuk T."/>
            <person name="Wangdi T."/>
            <person name="Weiand M."/>
            <person name="Wilkinson J."/>
            <person name="Wilson A."/>
            <person name="Yadav S."/>
            <person name="Young G."/>
            <person name="Yu Q."/>
            <person name="Zembek L."/>
            <person name="Zhong D."/>
            <person name="Zimmer A."/>
            <person name="Zwirko Z."/>
            <person name="Jaffe D.B."/>
            <person name="Alvarez P."/>
            <person name="Brockman W."/>
            <person name="Butler J."/>
            <person name="Chin C."/>
            <person name="Gnerre S."/>
            <person name="Grabherr M."/>
            <person name="Kleber M."/>
            <person name="Mauceli E."/>
            <person name="MacCallum I."/>
        </authorList>
    </citation>
    <scope>NUCLEOTIDE SEQUENCE [LARGE SCALE GENOMIC DNA]</scope>
    <source>
        <strain evidence="1 3">TSC#14021-0224.01</strain>
    </source>
</reference>
<dbReference type="eggNOG" id="ENOG502TM8S">
    <property type="taxonomic scope" value="Eukaryota"/>
</dbReference>
<sequence length="244" mass="27300">MSMWRSIGTKTQNRVIPSFASVVSQRAFAEDHNPSPKCSNQSGKGCGNFTACGDPRFAKKAAPKKGDGFQFHHLIKAPPECCIDPCAERFPPYDQCYYKISDKAARKYQVTWVECPPIQIKPKKICCYEAGARPPIPRRKRKEFVPKCQENVECPSEEGDCPRIKMPGCRPVDNVSCHVVRRKTDCVKVKAPYPSFSECAHPPLRKPRAIECNCLDVPSSCDLIRELNRLEGSPRKPNCGGSRG</sequence>
<dbReference type="InterPro" id="IPR006611">
    <property type="entry name" value="DUF1431_DROsp"/>
</dbReference>
<name>B3N8Q4_DROER</name>
<dbReference type="PANTHER" id="PTHR20977:SF0">
    <property type="entry name" value="AT13385P-RELATED"/>
    <property type="match status" value="1"/>
</dbReference>
<protein>
    <submittedName>
        <fullName evidence="1">Uncharacterized protein, isoform A</fullName>
    </submittedName>
    <submittedName>
        <fullName evidence="2">Uncharacterized protein, isoform B</fullName>
    </submittedName>
</protein>
<dbReference type="Proteomes" id="UP000008711">
    <property type="component" value="Unassembled WGS sequence"/>
</dbReference>